<keyword evidence="1" id="KW-0472">Membrane</keyword>
<organism evidence="3 4">
    <name type="scientific">Portunus trituberculatus</name>
    <name type="common">Swimming crab</name>
    <name type="synonym">Neptunus trituberculatus</name>
    <dbReference type="NCBI Taxonomy" id="210409"/>
    <lineage>
        <taxon>Eukaryota</taxon>
        <taxon>Metazoa</taxon>
        <taxon>Ecdysozoa</taxon>
        <taxon>Arthropoda</taxon>
        <taxon>Crustacea</taxon>
        <taxon>Multicrustacea</taxon>
        <taxon>Malacostraca</taxon>
        <taxon>Eumalacostraca</taxon>
        <taxon>Eucarida</taxon>
        <taxon>Decapoda</taxon>
        <taxon>Pleocyemata</taxon>
        <taxon>Brachyura</taxon>
        <taxon>Eubrachyura</taxon>
        <taxon>Portunoidea</taxon>
        <taxon>Portunidae</taxon>
        <taxon>Portuninae</taxon>
        <taxon>Portunus</taxon>
    </lineage>
</organism>
<keyword evidence="1" id="KW-1133">Transmembrane helix</keyword>
<reference evidence="3 4" key="1">
    <citation type="submission" date="2019-05" db="EMBL/GenBank/DDBJ databases">
        <title>Another draft genome of Portunus trituberculatus and its Hox gene families provides insights of decapod evolution.</title>
        <authorList>
            <person name="Jeong J.-H."/>
            <person name="Song I."/>
            <person name="Kim S."/>
            <person name="Choi T."/>
            <person name="Kim D."/>
            <person name="Ryu S."/>
            <person name="Kim W."/>
        </authorList>
    </citation>
    <scope>NUCLEOTIDE SEQUENCE [LARGE SCALE GENOMIC DNA]</scope>
    <source>
        <tissue evidence="3">Muscle</tissue>
    </source>
</reference>
<gene>
    <name evidence="3" type="ORF">E2C01_088212</name>
</gene>
<comment type="caution">
    <text evidence="3">The sequence shown here is derived from an EMBL/GenBank/DDBJ whole genome shotgun (WGS) entry which is preliminary data.</text>
</comment>
<evidence type="ECO:0000256" key="1">
    <source>
        <dbReference type="SAM" id="Phobius"/>
    </source>
</evidence>
<evidence type="ECO:0000256" key="2">
    <source>
        <dbReference type="SAM" id="SignalP"/>
    </source>
</evidence>
<feature type="chain" id="PRO_5022717617" evidence="2">
    <location>
        <begin position="17"/>
        <end position="51"/>
    </location>
</feature>
<dbReference type="Proteomes" id="UP000324222">
    <property type="component" value="Unassembled WGS sequence"/>
</dbReference>
<sequence length="51" mass="5738">MASLMILSELILSVSSLSVVVSSIKCLGVCMYVYVYYLFVCLYGSRHQLRV</sequence>
<evidence type="ECO:0000313" key="3">
    <source>
        <dbReference type="EMBL" id="MPC93093.1"/>
    </source>
</evidence>
<feature type="signal peptide" evidence="2">
    <location>
        <begin position="1"/>
        <end position="16"/>
    </location>
</feature>
<evidence type="ECO:0000313" key="4">
    <source>
        <dbReference type="Proteomes" id="UP000324222"/>
    </source>
</evidence>
<name>A0A5B7JFC7_PORTR</name>
<keyword evidence="1" id="KW-0812">Transmembrane</keyword>
<dbReference type="AlphaFoldDB" id="A0A5B7JFC7"/>
<keyword evidence="4" id="KW-1185">Reference proteome</keyword>
<dbReference type="EMBL" id="VSRR010093577">
    <property type="protein sequence ID" value="MPC93093.1"/>
    <property type="molecule type" value="Genomic_DNA"/>
</dbReference>
<protein>
    <submittedName>
        <fullName evidence="3">Uncharacterized protein</fullName>
    </submittedName>
</protein>
<proteinExistence type="predicted"/>
<keyword evidence="2" id="KW-0732">Signal</keyword>
<accession>A0A5B7JFC7</accession>
<feature type="transmembrane region" description="Helical" evidence="1">
    <location>
        <begin position="20"/>
        <end position="43"/>
    </location>
</feature>